<dbReference type="STRING" id="4529.A0A0E0P3N1"/>
<dbReference type="InterPro" id="IPR005031">
    <property type="entry name" value="COQ10_START"/>
</dbReference>
<evidence type="ECO:0000313" key="5">
    <source>
        <dbReference type="EnsemblPlants" id="ORUFI03G42040.3"/>
    </source>
</evidence>
<evidence type="ECO:0000313" key="6">
    <source>
        <dbReference type="Proteomes" id="UP000008022"/>
    </source>
</evidence>
<keyword evidence="2" id="KW-0539">Nucleus</keyword>
<feature type="domain" description="Coenzyme Q-binding protein COQ10 START" evidence="4">
    <location>
        <begin position="108"/>
        <end position="242"/>
    </location>
</feature>
<dbReference type="InterPro" id="IPR023393">
    <property type="entry name" value="START-like_dom_sf"/>
</dbReference>
<dbReference type="GO" id="GO:0005634">
    <property type="term" value="C:nucleus"/>
    <property type="evidence" value="ECO:0007669"/>
    <property type="project" value="UniProtKB-SubCell"/>
</dbReference>
<dbReference type="GO" id="GO:0042548">
    <property type="term" value="P:regulation of photosynthesis, light reaction"/>
    <property type="evidence" value="ECO:0007669"/>
    <property type="project" value="TreeGrafter"/>
</dbReference>
<dbReference type="PANTHER" id="PTHR34060">
    <property type="entry name" value="POLYKETIDE CYCLASE / DEHYDRASE AND LIPID TRANSPORT PROTEIN"/>
    <property type="match status" value="1"/>
</dbReference>
<dbReference type="Proteomes" id="UP000008022">
    <property type="component" value="Unassembled WGS sequence"/>
</dbReference>
<dbReference type="CDD" id="cd08866">
    <property type="entry name" value="SRPBCC_11"/>
    <property type="match status" value="2"/>
</dbReference>
<sequence length="754" mass="84403">MTSRVLVSSSSSSSSAAAAAAFLPRIPNPCANPSHRGAPPCGAALWRHHSGRAVTTAAAAAATGDHWGAEYHGGGGGRGGKSAAGPGVQCDVDVVSWRERRVFASVAVAADVDTVWRVITDYERLAEFIPNLVHSGRIPCPHQGRVWLEQRGLQQALYWHIEARVVLDLKEVPDAVNGRELHFSMVDGDFKKFEGKWSIRSGPRSSSAILLYEVNVIPRFNFPAIFLERIIRSDLPVNLGALACRAENIYLGNQRHGTAKFSGAGSRFHNFRNATTENDAIAPSKFKETPPSGLGGVLASPPSELNSKWGVYGNVCRLDRPCVVDEIHLRRFDGLLEHEGAHRFVFASITVKAPVREVWNILTAYEKLPEFVPNLAISRIIRRDNNKVRILQEGCKGLLYMVLHARVVMDLREKLEREISFEQVEGDFYSFKGKWRLEQLGDQHTLLKYMVETKMHKDTFLSESILEEVIYEDLPSNLCAIRDYIEKAEAESGNSTSSSIVASNADTIAIDYAEGRQSEQASTSCSSSPVKQRPKVPGLQKDIEVLKSELEKFIAKYGQDGFMPKRKHLRLHGRVDIEKAITRMGGFRKIASIMNLSLSYKNRKPRGYWDNLENLQEEIRRFQKNWGMDPAYMPSRKSFERAGRYDIARALEKWGGVHEVSRLLSLELRRPRRRANSDDESKAGSSYAITNKHASKPNKPSVSPDKQKWLLKLKDLDANWIETANFVVATELKCRTGKNGIIKPRACSKLFIDI</sequence>
<reference evidence="6" key="1">
    <citation type="submission" date="2013-06" db="EMBL/GenBank/DDBJ databases">
        <authorList>
            <person name="Zhao Q."/>
        </authorList>
    </citation>
    <scope>NUCLEOTIDE SEQUENCE</scope>
    <source>
        <strain evidence="6">cv. W1943</strain>
    </source>
</reference>
<proteinExistence type="predicted"/>
<dbReference type="EnsemblPlants" id="ORUFI03G42040.3">
    <property type="protein sequence ID" value="ORUFI03G42040.3"/>
    <property type="gene ID" value="ORUFI03G42040"/>
</dbReference>
<keyword evidence="6" id="KW-1185">Reference proteome</keyword>
<dbReference type="Gramene" id="ORUFI03G42040.3">
    <property type="protein sequence ID" value="ORUFI03G42040.3"/>
    <property type="gene ID" value="ORUFI03G42040"/>
</dbReference>
<organism evidence="5 6">
    <name type="scientific">Oryza rufipogon</name>
    <name type="common">Brownbeard rice</name>
    <name type="synonym">Asian wild rice</name>
    <dbReference type="NCBI Taxonomy" id="4529"/>
    <lineage>
        <taxon>Eukaryota</taxon>
        <taxon>Viridiplantae</taxon>
        <taxon>Streptophyta</taxon>
        <taxon>Embryophyta</taxon>
        <taxon>Tracheophyta</taxon>
        <taxon>Spermatophyta</taxon>
        <taxon>Magnoliopsida</taxon>
        <taxon>Liliopsida</taxon>
        <taxon>Poales</taxon>
        <taxon>Poaceae</taxon>
        <taxon>BOP clade</taxon>
        <taxon>Oryzoideae</taxon>
        <taxon>Oryzeae</taxon>
        <taxon>Oryzinae</taxon>
        <taxon>Oryza</taxon>
    </lineage>
</organism>
<reference evidence="5" key="2">
    <citation type="submission" date="2015-06" db="UniProtKB">
        <authorList>
            <consortium name="EnsemblPlants"/>
        </authorList>
    </citation>
    <scope>IDENTIFICATION</scope>
</reference>
<feature type="region of interest" description="Disordered" evidence="3">
    <location>
        <begin position="674"/>
        <end position="704"/>
    </location>
</feature>
<evidence type="ECO:0000256" key="3">
    <source>
        <dbReference type="SAM" id="MobiDB-lite"/>
    </source>
</evidence>
<comment type="subcellular location">
    <subcellularLocation>
        <location evidence="1">Nucleus</location>
    </subcellularLocation>
</comment>
<accession>A0A0E0P3N1</accession>
<dbReference type="Pfam" id="PF03364">
    <property type="entry name" value="Polyketide_cyc"/>
    <property type="match status" value="2"/>
</dbReference>
<feature type="domain" description="Coenzyme Q-binding protein COQ10 START" evidence="4">
    <location>
        <begin position="351"/>
        <end position="481"/>
    </location>
</feature>
<dbReference type="SUPFAM" id="SSF55961">
    <property type="entry name" value="Bet v1-like"/>
    <property type="match status" value="2"/>
</dbReference>
<name>A0A0E0P3N1_ORYRU</name>
<dbReference type="AlphaFoldDB" id="A0A0E0P3N1"/>
<evidence type="ECO:0000256" key="1">
    <source>
        <dbReference type="ARBA" id="ARBA00004123"/>
    </source>
</evidence>
<protein>
    <recommendedName>
        <fullName evidence="4">Coenzyme Q-binding protein COQ10 START domain-containing protein</fullName>
    </recommendedName>
</protein>
<dbReference type="OMA" id="DHWGAEY"/>
<dbReference type="eggNOG" id="ENOG502QSKB">
    <property type="taxonomic scope" value="Eukaryota"/>
</dbReference>
<evidence type="ECO:0000259" key="4">
    <source>
        <dbReference type="Pfam" id="PF03364"/>
    </source>
</evidence>
<dbReference type="Gene3D" id="3.30.530.20">
    <property type="match status" value="2"/>
</dbReference>
<evidence type="ECO:0000256" key="2">
    <source>
        <dbReference type="ARBA" id="ARBA00023242"/>
    </source>
</evidence>
<dbReference type="PANTHER" id="PTHR34060:SF2">
    <property type="entry name" value="OS03G0837900 PROTEIN"/>
    <property type="match status" value="1"/>
</dbReference>